<feature type="region of interest" description="Disordered" evidence="3">
    <location>
        <begin position="28"/>
        <end position="51"/>
    </location>
</feature>
<feature type="domain" description="N-acetyltransferase" evidence="4">
    <location>
        <begin position="9"/>
        <end position="163"/>
    </location>
</feature>
<dbReference type="SUPFAM" id="SSF55729">
    <property type="entry name" value="Acyl-CoA N-acyltransferases (Nat)"/>
    <property type="match status" value="1"/>
</dbReference>
<name>A0A426V0N7_9ACTN</name>
<evidence type="ECO:0000256" key="2">
    <source>
        <dbReference type="ARBA" id="ARBA00023315"/>
    </source>
</evidence>
<sequence>MTTTTSRTSTAWTIEHCPWDHAEGRELRERQREEISARFGDDDLEPGPQPSAEDVSVFLVLRGPGGEPVGCGALREIDAASVEVKRMYVVPESRGSGAAAALLAGLEAAARERGWAVMRLETGDEARMPEANRFYAREGYRRIPPFGHYVGSEVSICYEKRLA</sequence>
<dbReference type="RefSeq" id="WP_125247064.1">
    <property type="nucleotide sequence ID" value="NZ_RSEB01000002.1"/>
</dbReference>
<dbReference type="EMBL" id="RSEB01000002">
    <property type="protein sequence ID" value="RRS00385.1"/>
    <property type="molecule type" value="Genomic_DNA"/>
</dbReference>
<dbReference type="InterPro" id="IPR000182">
    <property type="entry name" value="GNAT_dom"/>
</dbReference>
<protein>
    <submittedName>
        <fullName evidence="5">GNAT family N-acetyltransferase</fullName>
    </submittedName>
</protein>
<feature type="compositionally biased region" description="Basic and acidic residues" evidence="3">
    <location>
        <begin position="28"/>
        <end position="41"/>
    </location>
</feature>
<keyword evidence="6" id="KW-1185">Reference proteome</keyword>
<accession>A0A426V0N7</accession>
<dbReference type="InterPro" id="IPR050832">
    <property type="entry name" value="Bact_Acetyltransf"/>
</dbReference>
<evidence type="ECO:0000256" key="3">
    <source>
        <dbReference type="SAM" id="MobiDB-lite"/>
    </source>
</evidence>
<dbReference type="GO" id="GO:0016747">
    <property type="term" value="F:acyltransferase activity, transferring groups other than amino-acyl groups"/>
    <property type="evidence" value="ECO:0007669"/>
    <property type="project" value="InterPro"/>
</dbReference>
<dbReference type="Pfam" id="PF13508">
    <property type="entry name" value="Acetyltransf_7"/>
    <property type="match status" value="1"/>
</dbReference>
<dbReference type="InterPro" id="IPR016181">
    <property type="entry name" value="Acyl_CoA_acyltransferase"/>
</dbReference>
<gene>
    <name evidence="5" type="ORF">EIW28_07375</name>
</gene>
<dbReference type="PANTHER" id="PTHR43877">
    <property type="entry name" value="AMINOALKYLPHOSPHONATE N-ACETYLTRANSFERASE-RELATED-RELATED"/>
    <property type="match status" value="1"/>
</dbReference>
<dbReference type="OrthoDB" id="70840at2"/>
<evidence type="ECO:0000313" key="5">
    <source>
        <dbReference type="EMBL" id="RRS00385.1"/>
    </source>
</evidence>
<evidence type="ECO:0000256" key="1">
    <source>
        <dbReference type="ARBA" id="ARBA00022679"/>
    </source>
</evidence>
<dbReference type="AlphaFoldDB" id="A0A426V0N7"/>
<comment type="caution">
    <text evidence="5">The sequence shown here is derived from an EMBL/GenBank/DDBJ whole genome shotgun (WGS) entry which is preliminary data.</text>
</comment>
<evidence type="ECO:0000259" key="4">
    <source>
        <dbReference type="PROSITE" id="PS51186"/>
    </source>
</evidence>
<dbReference type="Gene3D" id="3.40.630.30">
    <property type="match status" value="1"/>
</dbReference>
<proteinExistence type="predicted"/>
<reference evidence="5 6" key="1">
    <citation type="submission" date="2018-12" db="EMBL/GenBank/DDBJ databases">
        <title>Glycomyces sp. YIM 121974 draft genome.</title>
        <authorList>
            <person name="Li Q."/>
        </authorList>
    </citation>
    <scope>NUCLEOTIDE SEQUENCE [LARGE SCALE GENOMIC DNA]</scope>
    <source>
        <strain evidence="5 6">YIM 121974</strain>
    </source>
</reference>
<dbReference type="PROSITE" id="PS51186">
    <property type="entry name" value="GNAT"/>
    <property type="match status" value="1"/>
</dbReference>
<evidence type="ECO:0000313" key="6">
    <source>
        <dbReference type="Proteomes" id="UP000277256"/>
    </source>
</evidence>
<organism evidence="5 6">
    <name type="scientific">Glycomyces terrestris</name>
    <dbReference type="NCBI Taxonomy" id="2493553"/>
    <lineage>
        <taxon>Bacteria</taxon>
        <taxon>Bacillati</taxon>
        <taxon>Actinomycetota</taxon>
        <taxon>Actinomycetes</taxon>
        <taxon>Glycomycetales</taxon>
        <taxon>Glycomycetaceae</taxon>
        <taxon>Glycomyces</taxon>
    </lineage>
</organism>
<keyword evidence="1 5" id="KW-0808">Transferase</keyword>
<keyword evidence="2" id="KW-0012">Acyltransferase</keyword>
<dbReference type="PANTHER" id="PTHR43877:SF2">
    <property type="entry name" value="AMINOALKYLPHOSPHONATE N-ACETYLTRANSFERASE-RELATED"/>
    <property type="match status" value="1"/>
</dbReference>
<dbReference type="Proteomes" id="UP000277256">
    <property type="component" value="Unassembled WGS sequence"/>
</dbReference>